<dbReference type="InterPro" id="IPR050316">
    <property type="entry name" value="Tyrosinase/Hemocyanin"/>
</dbReference>
<gene>
    <name evidence="22" type="primary">TYR</name>
</gene>
<keyword evidence="14" id="KW-0325">Glycoprotein</keyword>
<dbReference type="FunFam" id="1.10.1280.10:FF:000003">
    <property type="entry name" value="Tyrosinase"/>
    <property type="match status" value="1"/>
</dbReference>
<feature type="compositionally biased region" description="Polar residues" evidence="17">
    <location>
        <begin position="520"/>
        <end position="537"/>
    </location>
</feature>
<dbReference type="GO" id="GO:0004503">
    <property type="term" value="F:tyrosinase activity"/>
    <property type="evidence" value="ECO:0007669"/>
    <property type="project" value="UniProtKB-EC"/>
</dbReference>
<dbReference type="OMA" id="HNGDYHM"/>
<evidence type="ECO:0000256" key="5">
    <source>
        <dbReference type="ARBA" id="ARBA00022692"/>
    </source>
</evidence>
<dbReference type="GO" id="GO:0043473">
    <property type="term" value="P:pigmentation"/>
    <property type="evidence" value="ECO:0007669"/>
    <property type="project" value="TreeGrafter"/>
</dbReference>
<dbReference type="InterPro" id="IPR002049">
    <property type="entry name" value="LE_dom"/>
</dbReference>
<organism evidence="22 23">
    <name type="scientific">Pygocentrus nattereri</name>
    <name type="common">Red-bellied piranha</name>
    <dbReference type="NCBI Taxonomy" id="42514"/>
    <lineage>
        <taxon>Eukaryota</taxon>
        <taxon>Metazoa</taxon>
        <taxon>Chordata</taxon>
        <taxon>Craniata</taxon>
        <taxon>Vertebrata</taxon>
        <taxon>Euteleostomi</taxon>
        <taxon>Actinopterygii</taxon>
        <taxon>Neopterygii</taxon>
        <taxon>Teleostei</taxon>
        <taxon>Ostariophysi</taxon>
        <taxon>Characiformes</taxon>
        <taxon>Characoidei</taxon>
        <taxon>Pygocentrus</taxon>
    </lineage>
</organism>
<reference evidence="22" key="2">
    <citation type="submission" date="2025-08" db="UniProtKB">
        <authorList>
            <consortium name="Ensembl"/>
        </authorList>
    </citation>
    <scope>IDENTIFICATION</scope>
</reference>
<keyword evidence="12" id="KW-0470">Melanin biosynthesis</keyword>
<dbReference type="Gene3D" id="1.10.1280.10">
    <property type="entry name" value="Di-copper center containing domain from catechol oxidase"/>
    <property type="match status" value="1"/>
</dbReference>
<keyword evidence="5 18" id="KW-0812">Transmembrane</keyword>
<reference evidence="22" key="3">
    <citation type="submission" date="2025-09" db="UniProtKB">
        <authorList>
            <consortium name="Ensembl"/>
        </authorList>
    </citation>
    <scope>IDENTIFICATION</scope>
</reference>
<dbReference type="AlphaFoldDB" id="A0A3B4CM00"/>
<feature type="chain" id="PRO_5017373279" description="Tyrosinase" evidence="19">
    <location>
        <begin position="20"/>
        <end position="537"/>
    </location>
</feature>
<dbReference type="SUPFAM" id="SSF48056">
    <property type="entry name" value="Di-copper centre-containing domain"/>
    <property type="match status" value="1"/>
</dbReference>
<dbReference type="PRINTS" id="PR00092">
    <property type="entry name" value="TYROSINASE"/>
</dbReference>
<dbReference type="EC" id="1.14.18.1" evidence="4"/>
<evidence type="ECO:0000256" key="14">
    <source>
        <dbReference type="ARBA" id="ARBA00023180"/>
    </source>
</evidence>
<comment type="cofactor">
    <cofactor evidence="1">
        <name>Cu(2+)</name>
        <dbReference type="ChEBI" id="CHEBI:29036"/>
    </cofactor>
</comment>
<evidence type="ECO:0000256" key="15">
    <source>
        <dbReference type="ARBA" id="ARBA00039304"/>
    </source>
</evidence>
<dbReference type="GeneTree" id="ENSGT00940000155336"/>
<evidence type="ECO:0000256" key="4">
    <source>
        <dbReference type="ARBA" id="ARBA00011906"/>
    </source>
</evidence>
<comment type="similarity">
    <text evidence="3">Belongs to the tyrosinase family.</text>
</comment>
<accession>A0A3B4CM00</accession>
<dbReference type="Pfam" id="PF00264">
    <property type="entry name" value="Tyrosinase"/>
    <property type="match status" value="1"/>
</dbReference>
<proteinExistence type="inferred from homology"/>
<dbReference type="GO" id="GO:0033162">
    <property type="term" value="C:melanosome membrane"/>
    <property type="evidence" value="ECO:0007669"/>
    <property type="project" value="UniProtKB-SubCell"/>
</dbReference>
<keyword evidence="7 19" id="KW-0732">Signal</keyword>
<evidence type="ECO:0000259" key="20">
    <source>
        <dbReference type="PROSITE" id="PS00497"/>
    </source>
</evidence>
<dbReference type="PANTHER" id="PTHR11474:SF124">
    <property type="entry name" value="TYROSINASE"/>
    <property type="match status" value="1"/>
</dbReference>
<dbReference type="PROSITE" id="PS00497">
    <property type="entry name" value="TYROSINASE_1"/>
    <property type="match status" value="1"/>
</dbReference>
<feature type="domain" description="Tyrosinase copper-binding" evidence="20">
    <location>
        <begin position="204"/>
        <end position="221"/>
    </location>
</feature>
<keyword evidence="8 18" id="KW-1133">Transmembrane helix</keyword>
<keyword evidence="6" id="KW-0479">Metal-binding</keyword>
<feature type="domain" description="Tyrosinase copper-binding" evidence="21">
    <location>
        <begin position="385"/>
        <end position="396"/>
    </location>
</feature>
<evidence type="ECO:0000256" key="11">
    <source>
        <dbReference type="ARBA" id="ARBA00023033"/>
    </source>
</evidence>
<dbReference type="STRING" id="42514.ENSPNAP00000011856"/>
<keyword evidence="10" id="KW-0186">Copper</keyword>
<comment type="subcellular location">
    <subcellularLocation>
        <location evidence="2">Melanosome membrane</location>
        <topology evidence="2">Single-pass type I membrane protein</topology>
    </subcellularLocation>
</comment>
<sequence length="537" mass="60959">MWLLALITLVVQLLKPAYQQFPRQCVTREVLASKECCPIWEGDGSACGARSGRGVCQDVVVSEEPNGPQFPFEGIDDRERWPLVFYNRTCRCLQNYMGYNCGECSFGYFGPNCGERRETIRRNVFQLSTAEKQRFIAYLNLAKNTVSQDYVIATGTYSEMNNGTNPLFRNVSVYDLFVWMHYYVSRHALLGGTSNIWMGVDFGHWAPAFLPWHRVFLLRWEHEIRKLTGDFSFTIPYWDWRDAQGCEVCTDNLVGSQSRLNPNLISPSSVFSSWKVICSRAPEYSLRGVLCDGREEGPLLRNPGNHDRNLADGLPTSAEVDFTLSLSQYDTGPMDRTANMSFRNTLEGFGNPRTGLGNSPKLGMHAALHVFMNGSMSSVQGSANDPIFILHHAFVDSIYEQWLRRHQPESSHYPQANAPIGHNSEYYMAPFLPLYRNIDYFLSSKEMGYEYSYLQNPGQRFVDDVVSYLEEARVLWPWLLGAAVLGALCSTAMAVCLAKVSKSMWRCRSRRQGSEKQPLIISTDTEGSSSSYRTLRP</sequence>
<evidence type="ECO:0000313" key="22">
    <source>
        <dbReference type="Ensembl" id="ENSPNAP00000011856.1"/>
    </source>
</evidence>
<reference evidence="22 23" key="1">
    <citation type="submission" date="2020-10" db="EMBL/GenBank/DDBJ databases">
        <title>Pygocentrus nattereri (red-bellied piranha) genome, fPygNat1, primary haplotype.</title>
        <authorList>
            <person name="Myers G."/>
            <person name="Meyer A."/>
            <person name="Karagic N."/>
            <person name="Pippel M."/>
            <person name="Winkler S."/>
            <person name="Tracey A."/>
            <person name="Wood J."/>
            <person name="Formenti G."/>
            <person name="Howe K."/>
            <person name="Fedrigo O."/>
            <person name="Jarvis E.D."/>
        </authorList>
    </citation>
    <scope>NUCLEOTIDE SEQUENCE [LARGE SCALE GENOMIC DNA]</scope>
</reference>
<evidence type="ECO:0000256" key="7">
    <source>
        <dbReference type="ARBA" id="ARBA00022729"/>
    </source>
</evidence>
<dbReference type="OrthoDB" id="6132182at2759"/>
<dbReference type="GO" id="GO:0042438">
    <property type="term" value="P:melanin biosynthetic process"/>
    <property type="evidence" value="ECO:0007669"/>
    <property type="project" value="UniProtKB-KW"/>
</dbReference>
<feature type="region of interest" description="Disordered" evidence="17">
    <location>
        <begin position="516"/>
        <end position="537"/>
    </location>
</feature>
<dbReference type="PANTHER" id="PTHR11474">
    <property type="entry name" value="TYROSINASE FAMILY MEMBER"/>
    <property type="match status" value="1"/>
</dbReference>
<feature type="signal peptide" evidence="19">
    <location>
        <begin position="1"/>
        <end position="19"/>
    </location>
</feature>
<evidence type="ECO:0000256" key="18">
    <source>
        <dbReference type="SAM" id="Phobius"/>
    </source>
</evidence>
<evidence type="ECO:0000256" key="9">
    <source>
        <dbReference type="ARBA" id="ARBA00023002"/>
    </source>
</evidence>
<dbReference type="GO" id="GO:0046872">
    <property type="term" value="F:metal ion binding"/>
    <property type="evidence" value="ECO:0007669"/>
    <property type="project" value="UniProtKB-KW"/>
</dbReference>
<evidence type="ECO:0000256" key="10">
    <source>
        <dbReference type="ARBA" id="ARBA00023008"/>
    </source>
</evidence>
<evidence type="ECO:0000313" key="23">
    <source>
        <dbReference type="Proteomes" id="UP001501920"/>
    </source>
</evidence>
<dbReference type="GO" id="GO:0042802">
    <property type="term" value="F:identical protein binding"/>
    <property type="evidence" value="ECO:0007669"/>
    <property type="project" value="UniProtKB-ARBA"/>
</dbReference>
<dbReference type="Ensembl" id="ENSPNAT00000018935.2">
    <property type="protein sequence ID" value="ENSPNAP00000011856.1"/>
    <property type="gene ID" value="ENSPNAG00000017526.2"/>
</dbReference>
<evidence type="ECO:0000256" key="12">
    <source>
        <dbReference type="ARBA" id="ARBA00023101"/>
    </source>
</evidence>
<evidence type="ECO:0000256" key="2">
    <source>
        <dbReference type="ARBA" id="ARBA00004573"/>
    </source>
</evidence>
<evidence type="ECO:0000259" key="21">
    <source>
        <dbReference type="PROSITE" id="PS00498"/>
    </source>
</evidence>
<dbReference type="CDD" id="cd00055">
    <property type="entry name" value="EGF_Lam"/>
    <property type="match status" value="1"/>
</dbReference>
<evidence type="ECO:0000256" key="16">
    <source>
        <dbReference type="ARBA" id="ARBA00042251"/>
    </source>
</evidence>
<evidence type="ECO:0000256" key="8">
    <source>
        <dbReference type="ARBA" id="ARBA00022989"/>
    </source>
</evidence>
<evidence type="ECO:0000256" key="17">
    <source>
        <dbReference type="SAM" id="MobiDB-lite"/>
    </source>
</evidence>
<keyword evidence="9" id="KW-0560">Oxidoreductase</keyword>
<dbReference type="InterPro" id="IPR002227">
    <property type="entry name" value="Tyrosinase_Cu-bd"/>
</dbReference>
<evidence type="ECO:0000256" key="19">
    <source>
        <dbReference type="SAM" id="SignalP"/>
    </source>
</evidence>
<keyword evidence="11" id="KW-0503">Monooxygenase</keyword>
<dbReference type="PROSITE" id="PS00498">
    <property type="entry name" value="TYROSINASE_2"/>
    <property type="match status" value="1"/>
</dbReference>
<dbReference type="InterPro" id="IPR008922">
    <property type="entry name" value="Di-copper_centre_dom_sf"/>
</dbReference>
<name>A0A3B4CM00_PYGNA</name>
<feature type="transmembrane region" description="Helical" evidence="18">
    <location>
        <begin position="475"/>
        <end position="500"/>
    </location>
</feature>
<keyword evidence="13 18" id="KW-0472">Membrane</keyword>
<evidence type="ECO:0000256" key="1">
    <source>
        <dbReference type="ARBA" id="ARBA00001973"/>
    </source>
</evidence>
<protein>
    <recommendedName>
        <fullName evidence="15">Tyrosinase</fullName>
        <ecNumber evidence="4">1.14.18.1</ecNumber>
    </recommendedName>
    <alternativeName>
        <fullName evidence="16">Monophenol monooxygenase</fullName>
    </alternativeName>
</protein>
<evidence type="ECO:0000256" key="13">
    <source>
        <dbReference type="ARBA" id="ARBA00023136"/>
    </source>
</evidence>
<evidence type="ECO:0000256" key="3">
    <source>
        <dbReference type="ARBA" id="ARBA00009928"/>
    </source>
</evidence>
<dbReference type="Proteomes" id="UP001501920">
    <property type="component" value="Chromosome 18"/>
</dbReference>
<keyword evidence="23" id="KW-1185">Reference proteome</keyword>
<evidence type="ECO:0000256" key="6">
    <source>
        <dbReference type="ARBA" id="ARBA00022723"/>
    </source>
</evidence>